<feature type="transmembrane region" description="Helical" evidence="1">
    <location>
        <begin position="173"/>
        <end position="192"/>
    </location>
</feature>
<feature type="transmembrane region" description="Helical" evidence="1">
    <location>
        <begin position="304"/>
        <end position="326"/>
    </location>
</feature>
<proteinExistence type="predicted"/>
<feature type="transmembrane region" description="Helical" evidence="1">
    <location>
        <begin position="467"/>
        <end position="484"/>
    </location>
</feature>
<dbReference type="HOGENOM" id="CLU_027949_0_2_2"/>
<dbReference type="GO" id="GO:0005886">
    <property type="term" value="C:plasma membrane"/>
    <property type="evidence" value="ECO:0007669"/>
    <property type="project" value="TreeGrafter"/>
</dbReference>
<dbReference type="InterPro" id="IPR003474">
    <property type="entry name" value="Glcn_transporter"/>
</dbReference>
<dbReference type="GO" id="GO:0015128">
    <property type="term" value="F:gluconate transmembrane transporter activity"/>
    <property type="evidence" value="ECO:0007669"/>
    <property type="project" value="InterPro"/>
</dbReference>
<dbReference type="Pfam" id="PF02447">
    <property type="entry name" value="GntP_permease"/>
    <property type="match status" value="2"/>
</dbReference>
<sequence length="485" mass="52028">MHPALIFLFALISILLLTAKFRLHPFLSLVLVSLLTGVLACEPMGTIEAITRGLGSVFSRFAIIITCGSIIGILLRKTGGMSLIASDIMRFSRNPLLALSILGFLFSVPMMCYILAYVIFIPIAKELATKLNYPSISTATSLALGAVASFNLVYPSPVIISAAEELSANTDTLILMGFFIAVPTSIAGYLYARKLGKAESYGASEYGNQGHVQPGFTEITITAQKEKAGIIQEKEGTREKAGIIQEKGIEVQNDGVQKENGLQRKEGVQGKETKKPGRLEAYAPIFLPLLLILFQAGFEHPSPLFAFLGNPNVALLIGVLLSIFSGRTLGFEMVRALVEKAVRRSGVVLLDLCGGGALGATLAMTGAGEALGRFFLQINLPHILVPFLVAAALQTVQGSRVVTMLVAPSLLLPLVPELGLPVEILILAMASGTFLFSHVNDPFFWIFGELAELEPSEVFRSNTLGNALMGVVSFLLVAGVYVFFY</sequence>
<evidence type="ECO:0000313" key="2">
    <source>
        <dbReference type="EMBL" id="AKB38933.1"/>
    </source>
</evidence>
<gene>
    <name evidence="2" type="ORF">MSSAC_4343</name>
</gene>
<feature type="transmembrane region" description="Helical" evidence="1">
    <location>
        <begin position="281"/>
        <end position="298"/>
    </location>
</feature>
<dbReference type="EMBL" id="CP009508">
    <property type="protein sequence ID" value="AKB38933.1"/>
    <property type="molecule type" value="Genomic_DNA"/>
</dbReference>
<dbReference type="PANTHER" id="PTHR30354">
    <property type="entry name" value="GNT FAMILY GLUCONATE TRANSPORTER"/>
    <property type="match status" value="1"/>
</dbReference>
<dbReference type="AlphaFoldDB" id="A0A0E3PRZ4"/>
<evidence type="ECO:0000256" key="1">
    <source>
        <dbReference type="SAM" id="Phobius"/>
    </source>
</evidence>
<protein>
    <submittedName>
        <fullName evidence="2">Putative permease</fullName>
    </submittedName>
</protein>
<feature type="transmembrane region" description="Helical" evidence="1">
    <location>
        <begin position="133"/>
        <end position="153"/>
    </location>
</feature>
<evidence type="ECO:0000313" key="3">
    <source>
        <dbReference type="Proteomes" id="UP000033123"/>
    </source>
</evidence>
<dbReference type="KEGG" id="msj:MSSAC_4343"/>
<dbReference type="RefSeq" id="WP_048185423.1">
    <property type="nucleotide sequence ID" value="NZ_CP009508.1"/>
</dbReference>
<organism evidence="2 3">
    <name type="scientific">Methanosarcina siciliae C2J</name>
    <dbReference type="NCBI Taxonomy" id="1434118"/>
    <lineage>
        <taxon>Archaea</taxon>
        <taxon>Methanobacteriati</taxon>
        <taxon>Methanobacteriota</taxon>
        <taxon>Stenosarchaea group</taxon>
        <taxon>Methanomicrobia</taxon>
        <taxon>Methanosarcinales</taxon>
        <taxon>Methanosarcinaceae</taxon>
        <taxon>Methanosarcina</taxon>
    </lineage>
</organism>
<accession>A0A0E3PRZ4</accession>
<dbReference type="PANTHER" id="PTHR30354:SF11">
    <property type="entry name" value="PERMEASE"/>
    <property type="match status" value="1"/>
</dbReference>
<keyword evidence="1" id="KW-1133">Transmembrane helix</keyword>
<feature type="transmembrane region" description="Helical" evidence="1">
    <location>
        <begin position="29"/>
        <end position="50"/>
    </location>
</feature>
<name>A0A0E3PRZ4_9EURY</name>
<feature type="transmembrane region" description="Helical" evidence="1">
    <location>
        <begin position="57"/>
        <end position="76"/>
    </location>
</feature>
<keyword evidence="1" id="KW-0812">Transmembrane</keyword>
<reference evidence="2 3" key="1">
    <citation type="submission" date="2014-07" db="EMBL/GenBank/DDBJ databases">
        <title>Methanogenic archaea and the global carbon cycle.</title>
        <authorList>
            <person name="Henriksen J.R."/>
            <person name="Luke J."/>
            <person name="Reinhart S."/>
            <person name="Benedict M.N."/>
            <person name="Youngblut N.D."/>
            <person name="Metcalf M.E."/>
            <person name="Whitaker R.J."/>
            <person name="Metcalf W.W."/>
        </authorList>
    </citation>
    <scope>NUCLEOTIDE SEQUENCE [LARGE SCALE GENOMIC DNA]</scope>
    <source>
        <strain evidence="2 3">C2J</strain>
    </source>
</reference>
<feature type="transmembrane region" description="Helical" evidence="1">
    <location>
        <begin position="96"/>
        <end position="121"/>
    </location>
</feature>
<keyword evidence="1" id="KW-0472">Membrane</keyword>
<dbReference type="GeneID" id="24874087"/>
<feature type="transmembrane region" description="Helical" evidence="1">
    <location>
        <begin position="347"/>
        <end position="367"/>
    </location>
</feature>
<dbReference type="STRING" id="1434118.MSSAC_4343"/>
<dbReference type="PATRIC" id="fig|1434118.4.peg.5563"/>
<dbReference type="Proteomes" id="UP000033123">
    <property type="component" value="Chromosome"/>
</dbReference>